<feature type="transmembrane region" description="Helical" evidence="11">
    <location>
        <begin position="243"/>
        <end position="266"/>
    </location>
</feature>
<proteinExistence type="inferred from homology"/>
<reference evidence="13" key="1">
    <citation type="submission" date="2019-08" db="EMBL/GenBank/DDBJ databases">
        <title>The improved chromosome-level genome for the pearl oyster Pinctada fucata martensii using PacBio sequencing and Hi-C.</title>
        <authorList>
            <person name="Zheng Z."/>
        </authorList>
    </citation>
    <scope>NUCLEOTIDE SEQUENCE</scope>
    <source>
        <strain evidence="13">ZZ-2019</strain>
        <tissue evidence="13">Adductor muscle</tissue>
    </source>
</reference>
<name>A0AA88XQG7_PINIB</name>
<evidence type="ECO:0000256" key="3">
    <source>
        <dbReference type="ARBA" id="ARBA00022692"/>
    </source>
</evidence>
<dbReference type="GO" id="GO:0007204">
    <property type="term" value="P:positive regulation of cytosolic calcium ion concentration"/>
    <property type="evidence" value="ECO:0007669"/>
    <property type="project" value="TreeGrafter"/>
</dbReference>
<feature type="transmembrane region" description="Helical" evidence="11">
    <location>
        <begin position="56"/>
        <end position="78"/>
    </location>
</feature>
<dbReference type="GO" id="GO:0007189">
    <property type="term" value="P:adenylate cyclase-activating G protein-coupled receptor signaling pathway"/>
    <property type="evidence" value="ECO:0007669"/>
    <property type="project" value="TreeGrafter"/>
</dbReference>
<evidence type="ECO:0000256" key="11">
    <source>
        <dbReference type="SAM" id="Phobius"/>
    </source>
</evidence>
<keyword evidence="5 10" id="KW-0297">G-protein coupled receptor</keyword>
<keyword evidence="8" id="KW-0325">Glycoprotein</keyword>
<sequence>MSDVVTTVTYNNSVERQEAHNYSPAIPAVMFGAGVLGNGLALLVLFLSTKTKKRTVFYRLVGLLGVVDLAGTVALSPVTLLQYSRHDRWYGGQPLCDYYSYMMIFFGFTTMFIVAIMALDRYLALIHPYFYASKMSWTRIKVGLAVLTAFAAIFAFLPIIGLGSNVVHYPNTWCFFDCKGVTTKDELYSYSYAAVGFVVIVFLAFTNISVIVTLTKMHMVTHFRKPSCRSIHVCISSEEAQMIIFLIGVVIVFVGCWAPLMIVVVLEQSMYVTTEELLELYVVRLASLNQVLDPWVYILLRRELFSGLYNIIKKYICKSRGRLSVGGSQDNKNESTISMTHGTLREIECSDSNFGVMLDQTSV</sequence>
<dbReference type="GO" id="GO:0005886">
    <property type="term" value="C:plasma membrane"/>
    <property type="evidence" value="ECO:0007669"/>
    <property type="project" value="UniProtKB-SubCell"/>
</dbReference>
<evidence type="ECO:0000313" key="13">
    <source>
        <dbReference type="EMBL" id="KAK3089783.1"/>
    </source>
</evidence>
<evidence type="ECO:0000256" key="5">
    <source>
        <dbReference type="ARBA" id="ARBA00023040"/>
    </source>
</evidence>
<dbReference type="PRINTS" id="PR00237">
    <property type="entry name" value="GPCRRHODOPSN"/>
</dbReference>
<dbReference type="Pfam" id="PF00001">
    <property type="entry name" value="7tm_1"/>
    <property type="match status" value="1"/>
</dbReference>
<keyword evidence="3 10" id="KW-0812">Transmembrane</keyword>
<evidence type="ECO:0000256" key="2">
    <source>
        <dbReference type="ARBA" id="ARBA00022475"/>
    </source>
</evidence>
<dbReference type="PROSITE" id="PS50262">
    <property type="entry name" value="G_PROTEIN_RECEP_F1_2"/>
    <property type="match status" value="1"/>
</dbReference>
<evidence type="ECO:0000256" key="8">
    <source>
        <dbReference type="ARBA" id="ARBA00023180"/>
    </source>
</evidence>
<keyword evidence="2" id="KW-1003">Cell membrane</keyword>
<dbReference type="Proteomes" id="UP001186944">
    <property type="component" value="Unassembled WGS sequence"/>
</dbReference>
<dbReference type="InterPro" id="IPR001758">
    <property type="entry name" value="Prost_EP4_rcpt"/>
</dbReference>
<feature type="domain" description="G-protein coupled receptors family 1 profile" evidence="12">
    <location>
        <begin position="37"/>
        <end position="297"/>
    </location>
</feature>
<evidence type="ECO:0000259" key="12">
    <source>
        <dbReference type="PROSITE" id="PS50262"/>
    </source>
</evidence>
<dbReference type="CDD" id="cd14981">
    <property type="entry name" value="7tmA_Prostanoid_R"/>
    <property type="match status" value="1"/>
</dbReference>
<feature type="transmembrane region" description="Helical" evidence="11">
    <location>
        <begin position="190"/>
        <end position="215"/>
    </location>
</feature>
<organism evidence="13 14">
    <name type="scientific">Pinctada imbricata</name>
    <name type="common">Atlantic pearl-oyster</name>
    <name type="synonym">Pinctada martensii</name>
    <dbReference type="NCBI Taxonomy" id="66713"/>
    <lineage>
        <taxon>Eukaryota</taxon>
        <taxon>Metazoa</taxon>
        <taxon>Spiralia</taxon>
        <taxon>Lophotrochozoa</taxon>
        <taxon>Mollusca</taxon>
        <taxon>Bivalvia</taxon>
        <taxon>Autobranchia</taxon>
        <taxon>Pteriomorphia</taxon>
        <taxon>Pterioida</taxon>
        <taxon>Pterioidea</taxon>
        <taxon>Pteriidae</taxon>
        <taxon>Pinctada</taxon>
    </lineage>
</organism>
<evidence type="ECO:0000256" key="10">
    <source>
        <dbReference type="RuleBase" id="RU000688"/>
    </source>
</evidence>
<feature type="transmembrane region" description="Helical" evidence="11">
    <location>
        <begin position="140"/>
        <end position="160"/>
    </location>
</feature>
<evidence type="ECO:0000256" key="4">
    <source>
        <dbReference type="ARBA" id="ARBA00022989"/>
    </source>
</evidence>
<gene>
    <name evidence="13" type="ORF">FSP39_006491</name>
</gene>
<protein>
    <recommendedName>
        <fullName evidence="12">G-protein coupled receptors family 1 profile domain-containing protein</fullName>
    </recommendedName>
</protein>
<dbReference type="SUPFAM" id="SSF81321">
    <property type="entry name" value="Family A G protein-coupled receptor-like"/>
    <property type="match status" value="1"/>
</dbReference>
<comment type="caution">
    <text evidence="13">The sequence shown here is derived from an EMBL/GenBank/DDBJ whole genome shotgun (WGS) entry which is preliminary data.</text>
</comment>
<dbReference type="PRINTS" id="PR01788">
    <property type="entry name" value="PROSTANOIDR"/>
</dbReference>
<dbReference type="AlphaFoldDB" id="A0AA88XQG7"/>
<keyword evidence="14" id="KW-1185">Reference proteome</keyword>
<dbReference type="PRINTS" id="PR00586">
    <property type="entry name" value="PRSTNOIDEP4R"/>
</dbReference>
<keyword evidence="6 11" id="KW-0472">Membrane</keyword>
<feature type="transmembrane region" description="Helical" evidence="11">
    <location>
        <begin position="98"/>
        <end position="119"/>
    </location>
</feature>
<dbReference type="InterPro" id="IPR000276">
    <property type="entry name" value="GPCR_Rhodpsn"/>
</dbReference>
<dbReference type="GO" id="GO:0004957">
    <property type="term" value="F:prostaglandin E receptor activity"/>
    <property type="evidence" value="ECO:0007669"/>
    <property type="project" value="InterPro"/>
</dbReference>
<dbReference type="InterPro" id="IPR008365">
    <property type="entry name" value="Prostanoid_rcpt"/>
</dbReference>
<accession>A0AA88XQG7</accession>
<evidence type="ECO:0000313" key="14">
    <source>
        <dbReference type="Proteomes" id="UP001186944"/>
    </source>
</evidence>
<comment type="similarity">
    <text evidence="10">Belongs to the G-protein coupled receptor 1 family.</text>
</comment>
<dbReference type="PANTHER" id="PTHR11866">
    <property type="entry name" value="G-PROTEIN COUPLED RECEPTOR FAMILY 1 MEMBER"/>
    <property type="match status" value="1"/>
</dbReference>
<keyword evidence="9 10" id="KW-0807">Transducer</keyword>
<dbReference type="Gene3D" id="1.20.1070.10">
    <property type="entry name" value="Rhodopsin 7-helix transmembrane proteins"/>
    <property type="match status" value="1"/>
</dbReference>
<evidence type="ECO:0000256" key="1">
    <source>
        <dbReference type="ARBA" id="ARBA00004651"/>
    </source>
</evidence>
<dbReference type="EMBL" id="VSWD01000010">
    <property type="protein sequence ID" value="KAK3089783.1"/>
    <property type="molecule type" value="Genomic_DNA"/>
</dbReference>
<dbReference type="PANTHER" id="PTHR11866:SF16">
    <property type="entry name" value="PROSTAGLANDIN E2 RECEPTOR EP4 SUBTYPE-LIKE PROTEIN"/>
    <property type="match status" value="1"/>
</dbReference>
<dbReference type="PROSITE" id="PS00237">
    <property type="entry name" value="G_PROTEIN_RECEP_F1_1"/>
    <property type="match status" value="1"/>
</dbReference>
<keyword evidence="4 11" id="KW-1133">Transmembrane helix</keyword>
<evidence type="ECO:0000256" key="7">
    <source>
        <dbReference type="ARBA" id="ARBA00023170"/>
    </source>
</evidence>
<comment type="subcellular location">
    <subcellularLocation>
        <location evidence="1">Cell membrane</location>
        <topology evidence="1">Multi-pass membrane protein</topology>
    </subcellularLocation>
</comment>
<evidence type="ECO:0000256" key="9">
    <source>
        <dbReference type="ARBA" id="ARBA00023224"/>
    </source>
</evidence>
<dbReference type="InterPro" id="IPR017452">
    <property type="entry name" value="GPCR_Rhodpsn_7TM"/>
</dbReference>
<evidence type="ECO:0000256" key="6">
    <source>
        <dbReference type="ARBA" id="ARBA00023136"/>
    </source>
</evidence>
<keyword evidence="7 10" id="KW-0675">Receptor</keyword>
<feature type="transmembrane region" description="Helical" evidence="11">
    <location>
        <begin position="25"/>
        <end position="47"/>
    </location>
</feature>